<comment type="caution">
    <text evidence="5">The sequence shown here is derived from an EMBL/GenBank/DDBJ whole genome shotgun (WGS) entry which is preliminary data.</text>
</comment>
<dbReference type="eggNOG" id="COG2207">
    <property type="taxonomic scope" value="Bacteria"/>
</dbReference>
<evidence type="ECO:0000256" key="2">
    <source>
        <dbReference type="ARBA" id="ARBA00023125"/>
    </source>
</evidence>
<gene>
    <name evidence="5" type="ORF">C900_00726</name>
</gene>
<accession>L8JH48</accession>
<name>L8JH48_9BACT</name>
<dbReference type="Pfam" id="PF12833">
    <property type="entry name" value="HTH_18"/>
    <property type="match status" value="1"/>
</dbReference>
<reference evidence="5 6" key="1">
    <citation type="submission" date="2012-12" db="EMBL/GenBank/DDBJ databases">
        <title>Genome assembly of Fulvivirga imtechensis AK7.</title>
        <authorList>
            <person name="Nupur N."/>
            <person name="Khatri I."/>
            <person name="Kumar R."/>
            <person name="Subramanian S."/>
            <person name="Pinnaka A."/>
        </authorList>
    </citation>
    <scope>NUCLEOTIDE SEQUENCE [LARGE SCALE GENOMIC DNA]</scope>
    <source>
        <strain evidence="5 6">AK7</strain>
    </source>
</reference>
<feature type="domain" description="HTH araC/xylS-type" evidence="4">
    <location>
        <begin position="194"/>
        <end position="268"/>
    </location>
</feature>
<dbReference type="Proteomes" id="UP000011135">
    <property type="component" value="Unassembled WGS sequence"/>
</dbReference>
<dbReference type="InterPro" id="IPR050204">
    <property type="entry name" value="AraC_XylS_family_regulators"/>
</dbReference>
<dbReference type="PANTHER" id="PTHR46796:SF13">
    <property type="entry name" value="HTH-TYPE TRANSCRIPTIONAL ACTIVATOR RHAS"/>
    <property type="match status" value="1"/>
</dbReference>
<dbReference type="RefSeq" id="WP_009583648.1">
    <property type="nucleotide sequence ID" value="NZ_AMZN01000139.1"/>
</dbReference>
<dbReference type="GO" id="GO:0003700">
    <property type="term" value="F:DNA-binding transcription factor activity"/>
    <property type="evidence" value="ECO:0007669"/>
    <property type="project" value="InterPro"/>
</dbReference>
<dbReference type="STRING" id="1237149.C900_00726"/>
<keyword evidence="3" id="KW-0804">Transcription</keyword>
<evidence type="ECO:0000259" key="4">
    <source>
        <dbReference type="PROSITE" id="PS01124"/>
    </source>
</evidence>
<dbReference type="Pfam" id="PF20240">
    <property type="entry name" value="DUF6597"/>
    <property type="match status" value="1"/>
</dbReference>
<dbReference type="PROSITE" id="PS01124">
    <property type="entry name" value="HTH_ARAC_FAMILY_2"/>
    <property type="match status" value="1"/>
</dbReference>
<dbReference type="AlphaFoldDB" id="L8JH48"/>
<dbReference type="OrthoDB" id="635259at2"/>
<dbReference type="SUPFAM" id="SSF46689">
    <property type="entry name" value="Homeodomain-like"/>
    <property type="match status" value="1"/>
</dbReference>
<dbReference type="InterPro" id="IPR046532">
    <property type="entry name" value="DUF6597"/>
</dbReference>
<dbReference type="EMBL" id="AMZN01000139">
    <property type="protein sequence ID" value="ELR68150.1"/>
    <property type="molecule type" value="Genomic_DNA"/>
</dbReference>
<dbReference type="GO" id="GO:0043565">
    <property type="term" value="F:sequence-specific DNA binding"/>
    <property type="evidence" value="ECO:0007669"/>
    <property type="project" value="InterPro"/>
</dbReference>
<evidence type="ECO:0000256" key="1">
    <source>
        <dbReference type="ARBA" id="ARBA00023015"/>
    </source>
</evidence>
<dbReference type="InterPro" id="IPR009057">
    <property type="entry name" value="Homeodomain-like_sf"/>
</dbReference>
<protein>
    <submittedName>
        <fullName evidence="5">Transcriptional regulator, AraC family</fullName>
    </submittedName>
</protein>
<dbReference type="Gene3D" id="1.10.10.60">
    <property type="entry name" value="Homeodomain-like"/>
    <property type="match status" value="1"/>
</dbReference>
<keyword evidence="6" id="KW-1185">Reference proteome</keyword>
<dbReference type="PATRIC" id="fig|1237149.3.peg.5795"/>
<keyword evidence="2" id="KW-0238">DNA-binding</keyword>
<evidence type="ECO:0000313" key="5">
    <source>
        <dbReference type="EMBL" id="ELR68150.1"/>
    </source>
</evidence>
<proteinExistence type="predicted"/>
<dbReference type="SMART" id="SM00342">
    <property type="entry name" value="HTH_ARAC"/>
    <property type="match status" value="1"/>
</dbReference>
<evidence type="ECO:0000256" key="3">
    <source>
        <dbReference type="ARBA" id="ARBA00023163"/>
    </source>
</evidence>
<organism evidence="5 6">
    <name type="scientific">Fulvivirga imtechensis AK7</name>
    <dbReference type="NCBI Taxonomy" id="1237149"/>
    <lineage>
        <taxon>Bacteria</taxon>
        <taxon>Pseudomonadati</taxon>
        <taxon>Bacteroidota</taxon>
        <taxon>Cytophagia</taxon>
        <taxon>Cytophagales</taxon>
        <taxon>Fulvivirgaceae</taxon>
        <taxon>Fulvivirga</taxon>
    </lineage>
</organism>
<keyword evidence="1" id="KW-0805">Transcription regulation</keyword>
<sequence length="268" mass="30990">MIIPNLRQLYCPVQPTVKRAGEKVVYAEFLPDPRLQPFIHCYWELKTLHPLAAPFCYKVVADGCIDIFFELDNSQNNFIMGFCKKHMEFTLDNTFHYIGIRFLPSVFPRLFKISAVELSNRTENLSDVVPSLSRYISSRFSPRCEKPIKSLLDDYFLPIIMKVDLLTDHRFDNAVNIILNQSDAVAIESDLDTGLSPRQLRRVFQFYIGDTAKTFSKVVRFQKVLSSMSIQRLSHSKACYEAGYYDQAHFIKDFKTLYGVTPTQAVDR</sequence>
<dbReference type="PANTHER" id="PTHR46796">
    <property type="entry name" value="HTH-TYPE TRANSCRIPTIONAL ACTIVATOR RHAS-RELATED"/>
    <property type="match status" value="1"/>
</dbReference>
<dbReference type="InterPro" id="IPR018060">
    <property type="entry name" value="HTH_AraC"/>
</dbReference>
<evidence type="ECO:0000313" key="6">
    <source>
        <dbReference type="Proteomes" id="UP000011135"/>
    </source>
</evidence>